<evidence type="ECO:0000259" key="7">
    <source>
        <dbReference type="Pfam" id="PF02687"/>
    </source>
</evidence>
<feature type="transmembrane region" description="Helical" evidence="6">
    <location>
        <begin position="21"/>
        <end position="42"/>
    </location>
</feature>
<evidence type="ECO:0000256" key="1">
    <source>
        <dbReference type="ARBA" id="ARBA00004651"/>
    </source>
</evidence>
<dbReference type="InterPro" id="IPR025857">
    <property type="entry name" value="MacB_PCD"/>
</dbReference>
<reference evidence="10" key="1">
    <citation type="submission" date="2016-10" db="EMBL/GenBank/DDBJ databases">
        <authorList>
            <person name="Varghese N."/>
            <person name="Submissions S."/>
        </authorList>
    </citation>
    <scope>NUCLEOTIDE SEQUENCE [LARGE SCALE GENOMIC DNA]</scope>
    <source>
        <strain evidence="10">LP51</strain>
    </source>
</reference>
<dbReference type="Pfam" id="PF12704">
    <property type="entry name" value="MacB_PCD"/>
    <property type="match status" value="1"/>
</dbReference>
<dbReference type="Proteomes" id="UP000198724">
    <property type="component" value="Unassembled WGS sequence"/>
</dbReference>
<feature type="domain" description="MacB-like periplasmic core" evidence="8">
    <location>
        <begin position="20"/>
        <end position="239"/>
    </location>
</feature>
<dbReference type="PANTHER" id="PTHR30572">
    <property type="entry name" value="MEMBRANE COMPONENT OF TRANSPORTER-RELATED"/>
    <property type="match status" value="1"/>
</dbReference>
<dbReference type="InterPro" id="IPR050250">
    <property type="entry name" value="Macrolide_Exporter_MacB"/>
</dbReference>
<dbReference type="RefSeq" id="WP_092103612.1">
    <property type="nucleotide sequence ID" value="NZ_FOOT01000005.1"/>
</dbReference>
<evidence type="ECO:0000259" key="8">
    <source>
        <dbReference type="Pfam" id="PF12704"/>
    </source>
</evidence>
<feature type="domain" description="ABC3 transporter permease C-terminal" evidence="7">
    <location>
        <begin position="688"/>
        <end position="801"/>
    </location>
</feature>
<evidence type="ECO:0000256" key="2">
    <source>
        <dbReference type="ARBA" id="ARBA00022475"/>
    </source>
</evidence>
<keyword evidence="3 6" id="KW-0812">Transmembrane</keyword>
<keyword evidence="2" id="KW-1003">Cell membrane</keyword>
<gene>
    <name evidence="9" type="ORF">SAMN05421739_105315</name>
</gene>
<evidence type="ECO:0000256" key="5">
    <source>
        <dbReference type="ARBA" id="ARBA00023136"/>
    </source>
</evidence>
<evidence type="ECO:0000256" key="3">
    <source>
        <dbReference type="ARBA" id="ARBA00022692"/>
    </source>
</evidence>
<organism evidence="9 10">
    <name type="scientific">Pontibacter chinhatensis</name>
    <dbReference type="NCBI Taxonomy" id="1436961"/>
    <lineage>
        <taxon>Bacteria</taxon>
        <taxon>Pseudomonadati</taxon>
        <taxon>Bacteroidota</taxon>
        <taxon>Cytophagia</taxon>
        <taxon>Cytophagales</taxon>
        <taxon>Hymenobacteraceae</taxon>
        <taxon>Pontibacter</taxon>
    </lineage>
</organism>
<feature type="transmembrane region" description="Helical" evidence="6">
    <location>
        <begin position="685"/>
        <end position="709"/>
    </location>
</feature>
<feature type="transmembrane region" description="Helical" evidence="6">
    <location>
        <begin position="769"/>
        <end position="789"/>
    </location>
</feature>
<dbReference type="STRING" id="1436961.SAMN05421739_105315"/>
<dbReference type="PANTHER" id="PTHR30572:SF18">
    <property type="entry name" value="ABC-TYPE MACROLIDE FAMILY EXPORT SYSTEM PERMEASE COMPONENT 2"/>
    <property type="match status" value="1"/>
</dbReference>
<dbReference type="PROSITE" id="PS51257">
    <property type="entry name" value="PROKAR_LIPOPROTEIN"/>
    <property type="match status" value="1"/>
</dbReference>
<dbReference type="GO" id="GO:0022857">
    <property type="term" value="F:transmembrane transporter activity"/>
    <property type="evidence" value="ECO:0007669"/>
    <property type="project" value="TreeGrafter"/>
</dbReference>
<protein>
    <submittedName>
        <fullName evidence="9">Putative ABC transport system permease protein</fullName>
    </submittedName>
</protein>
<dbReference type="EMBL" id="FOOT01000005">
    <property type="protein sequence ID" value="SFH07070.1"/>
    <property type="molecule type" value="Genomic_DNA"/>
</dbReference>
<feature type="domain" description="ABC3 transporter permease C-terminal" evidence="7">
    <location>
        <begin position="290"/>
        <end position="406"/>
    </location>
</feature>
<evidence type="ECO:0000313" key="10">
    <source>
        <dbReference type="Proteomes" id="UP000198724"/>
    </source>
</evidence>
<keyword evidence="4 6" id="KW-1133">Transmembrane helix</keyword>
<accession>A0A1I2X0K0</accession>
<comment type="subcellular location">
    <subcellularLocation>
        <location evidence="1">Cell membrane</location>
        <topology evidence="1">Multi-pass membrane protein</topology>
    </subcellularLocation>
</comment>
<evidence type="ECO:0000313" key="9">
    <source>
        <dbReference type="EMBL" id="SFH07070.1"/>
    </source>
</evidence>
<keyword evidence="10" id="KW-1185">Reference proteome</keyword>
<feature type="transmembrane region" description="Helical" evidence="6">
    <location>
        <begin position="329"/>
        <end position="358"/>
    </location>
</feature>
<feature type="transmembrane region" description="Helical" evidence="6">
    <location>
        <begin position="378"/>
        <end position="405"/>
    </location>
</feature>
<evidence type="ECO:0000256" key="6">
    <source>
        <dbReference type="SAM" id="Phobius"/>
    </source>
</evidence>
<sequence length="808" mass="90701">MLRNYLLTAYRNLIRHKAFSLINIAGLALGLTACLLIGLFVYDELQYDKFLPDGDRIYRVYNDMSAKEAGSVVAPVPPMYGTTLEQRFPQVEQVVRILMLQFDANNLVEVGEKSLYEKGRTFTDPTFFEVFQLPFKYGSPEKALADPSSIVLSEEMAARMFGAVDPVGKQITVNKQPYLVKGVFYSNNRFHLPVNFILPLEAAELPADRMKRWSWQQFYTYVKLREGADPQQVEATFRDIVGKQIDPEQNRPFDYKPYLQPLWEVYLYSADFKYDQSIRGNITYVKALSIIAIFILLIACFNFVNLATAKSAQRAKEVGVRKAVGASRIQLVVQFLAETLLLTLISVIFAAALTSLLLPSLNAFTGKQMAFNIFTESSLLLLLLLLTLVVGLLAGFYPALVLSGFQPVKVLKSAVVIDSRVGRIQWLRHGLIVVQFALSIFLIISAFVVFKQVAYLHNKDLGFSKDQIMFFQMRGDKMFENYETFKQELKQVPGVKNVSIGYGFPGDATAGDGIITLRNGEQTHHSVTQLMVDYDYLNTLDVQLLAGRGFSKAYGTDANHAFLLNETAVRELGFGTPQAALGQPLRWQVWSDTNPDSLKEGKIIGVVKDFHFKSLYEKVEPTVLQIFPSAYWKVAVKIDGGNVAGTIAQVKEVWHKFSPDYPIEYVFMDESFQKMYLAEDKLKTLLWIFTGIAIFVACLGLFGLAAFAAERRKKEIGIRKVLGAENAAIVALLSKEFLILIVVSALIAFPLAWYAMHVWLQNFAYRIEIPVWVFLAAGITAAAVAFLTVSYQALKAASVNPVANLRFD</sequence>
<name>A0A1I2X0K0_9BACT</name>
<feature type="transmembrane region" description="Helical" evidence="6">
    <location>
        <begin position="287"/>
        <end position="308"/>
    </location>
</feature>
<keyword evidence="5 6" id="KW-0472">Membrane</keyword>
<feature type="transmembrane region" description="Helical" evidence="6">
    <location>
        <begin position="737"/>
        <end position="757"/>
    </location>
</feature>
<proteinExistence type="predicted"/>
<feature type="transmembrane region" description="Helical" evidence="6">
    <location>
        <begin position="426"/>
        <end position="450"/>
    </location>
</feature>
<dbReference type="InterPro" id="IPR003838">
    <property type="entry name" value="ABC3_permease_C"/>
</dbReference>
<evidence type="ECO:0000256" key="4">
    <source>
        <dbReference type="ARBA" id="ARBA00022989"/>
    </source>
</evidence>
<dbReference type="OrthoDB" id="5933722at2"/>
<dbReference type="Pfam" id="PF02687">
    <property type="entry name" value="FtsX"/>
    <property type="match status" value="2"/>
</dbReference>
<dbReference type="AlphaFoldDB" id="A0A1I2X0K0"/>
<dbReference type="GO" id="GO:0005886">
    <property type="term" value="C:plasma membrane"/>
    <property type="evidence" value="ECO:0007669"/>
    <property type="project" value="UniProtKB-SubCell"/>
</dbReference>